<reference evidence="5" key="1">
    <citation type="submission" date="2017-10" db="EMBL/GenBank/DDBJ databases">
        <authorList>
            <person name="Gaisin V.A."/>
            <person name="Rysina M.S."/>
            <person name="Grouzdev D.S."/>
        </authorList>
    </citation>
    <scope>NUCLEOTIDE SEQUENCE [LARGE SCALE GENOMIC DNA]</scope>
    <source>
        <strain evidence="5">V1</strain>
    </source>
</reference>
<feature type="signal peptide" evidence="2">
    <location>
        <begin position="1"/>
        <end position="23"/>
    </location>
</feature>
<sequence>MKKAISLLAVFLVAVMWSASGFSADKYVSGSIGISWMSDTEIDNIDSPFEEFQEIDDAELGFGSGLTLLGALGCDYGDYRVEGELGYQTNDVDELTANAYCNNRQGEVDLDVELDGDVTILSLLMNGYYDIHLGGGVELSPTVGVGVAQVSMDDVRVNSATQTCPDGDCSPVDLGDLEDGSLDINEVTFAYQAGIGLGIPVADNIMLDARYRYFATTDFTMLAANTNLDSHSGLLGFRVMF</sequence>
<evidence type="ECO:0000256" key="1">
    <source>
        <dbReference type="ARBA" id="ARBA00022729"/>
    </source>
</evidence>
<name>A0A317T6R2_9CHLB</name>
<dbReference type="OrthoDB" id="597758at2"/>
<dbReference type="Pfam" id="PF13505">
    <property type="entry name" value="OMP_b-brl"/>
    <property type="match status" value="1"/>
</dbReference>
<dbReference type="Gene3D" id="2.40.160.20">
    <property type="match status" value="1"/>
</dbReference>
<protein>
    <submittedName>
        <fullName evidence="4">Porin</fullName>
    </submittedName>
</protein>
<dbReference type="EMBL" id="PDNZ01000003">
    <property type="protein sequence ID" value="PWW82298.1"/>
    <property type="molecule type" value="Genomic_DNA"/>
</dbReference>
<keyword evidence="1 2" id="KW-0732">Signal</keyword>
<feature type="domain" description="Outer membrane protein beta-barrel" evidence="3">
    <location>
        <begin position="6"/>
        <end position="241"/>
    </location>
</feature>
<evidence type="ECO:0000313" key="5">
    <source>
        <dbReference type="Proteomes" id="UP000246278"/>
    </source>
</evidence>
<comment type="caution">
    <text evidence="4">The sequence shown here is derived from an EMBL/GenBank/DDBJ whole genome shotgun (WGS) entry which is preliminary data.</text>
</comment>
<dbReference type="AlphaFoldDB" id="A0A317T6R2"/>
<dbReference type="InterPro" id="IPR027385">
    <property type="entry name" value="Beta-barrel_OMP"/>
</dbReference>
<accession>A0A317T6R2</accession>
<dbReference type="SUPFAM" id="SSF56925">
    <property type="entry name" value="OMPA-like"/>
    <property type="match status" value="1"/>
</dbReference>
<evidence type="ECO:0000256" key="2">
    <source>
        <dbReference type="SAM" id="SignalP"/>
    </source>
</evidence>
<dbReference type="InterPro" id="IPR011250">
    <property type="entry name" value="OMP/PagP_B-barrel"/>
</dbReference>
<gene>
    <name evidence="4" type="ORF">CR164_04635</name>
</gene>
<evidence type="ECO:0000259" key="3">
    <source>
        <dbReference type="Pfam" id="PF13505"/>
    </source>
</evidence>
<organism evidence="4 5">
    <name type="scientific">Prosthecochloris marina</name>
    <dbReference type="NCBI Taxonomy" id="2017681"/>
    <lineage>
        <taxon>Bacteria</taxon>
        <taxon>Pseudomonadati</taxon>
        <taxon>Chlorobiota</taxon>
        <taxon>Chlorobiia</taxon>
        <taxon>Chlorobiales</taxon>
        <taxon>Chlorobiaceae</taxon>
        <taxon>Prosthecochloris</taxon>
    </lineage>
</organism>
<dbReference type="Proteomes" id="UP000246278">
    <property type="component" value="Unassembled WGS sequence"/>
</dbReference>
<dbReference type="RefSeq" id="WP_110022772.1">
    <property type="nucleotide sequence ID" value="NZ_PDNZ01000003.1"/>
</dbReference>
<proteinExistence type="predicted"/>
<keyword evidence="5" id="KW-1185">Reference proteome</keyword>
<feature type="chain" id="PRO_5016318370" evidence="2">
    <location>
        <begin position="24"/>
        <end position="241"/>
    </location>
</feature>
<evidence type="ECO:0000313" key="4">
    <source>
        <dbReference type="EMBL" id="PWW82298.1"/>
    </source>
</evidence>